<dbReference type="EMBL" id="CADCXY010000003">
    <property type="protein sequence ID" value="CAB0151057.1"/>
    <property type="molecule type" value="Genomic_DNA"/>
</dbReference>
<organism evidence="1 2">
    <name type="scientific">Pseudidiomarina piscicola</name>
    <dbReference type="NCBI Taxonomy" id="2614830"/>
    <lineage>
        <taxon>Bacteria</taxon>
        <taxon>Pseudomonadati</taxon>
        <taxon>Pseudomonadota</taxon>
        <taxon>Gammaproteobacteria</taxon>
        <taxon>Alteromonadales</taxon>
        <taxon>Idiomarinaceae</taxon>
        <taxon>Pseudidiomarina</taxon>
    </lineage>
</organism>
<dbReference type="Proteomes" id="UP000481517">
    <property type="component" value="Unassembled WGS sequence"/>
</dbReference>
<protein>
    <submittedName>
        <fullName evidence="1">Uncharacterized protein</fullName>
    </submittedName>
</protein>
<keyword evidence="2" id="KW-1185">Reference proteome</keyword>
<dbReference type="AlphaFoldDB" id="A0A6S6WPA9"/>
<reference evidence="1 2" key="1">
    <citation type="submission" date="2020-02" db="EMBL/GenBank/DDBJ databases">
        <authorList>
            <person name="Rodrigo-Torres L."/>
            <person name="Arahal R. D."/>
            <person name="Lucena T."/>
        </authorList>
    </citation>
    <scope>NUCLEOTIDE SEQUENCE [LARGE SCALE GENOMIC DNA]</scope>
    <source>
        <strain evidence="1 2">CECT 9734</strain>
    </source>
</reference>
<proteinExistence type="predicted"/>
<dbReference type="RefSeq" id="WP_173920460.1">
    <property type="nucleotide sequence ID" value="NZ_CADCXY010000003.1"/>
</dbReference>
<accession>A0A6S6WPA9</accession>
<name>A0A6S6WPA9_9GAMM</name>
<evidence type="ECO:0000313" key="1">
    <source>
        <dbReference type="EMBL" id="CAB0151057.1"/>
    </source>
</evidence>
<sequence length="116" mass="13459">MASKSIKANELITELLPKLQIIERVIIDKVDDLVWKAPAQRERILELKSEFELELVMIKSNIRHLLERTQGQYDLQRIETDETELALTADEAIAIDAAWRLYQKVDKIAAHFNLSM</sequence>
<gene>
    <name evidence="1" type="ORF">PSI9734_01474</name>
</gene>
<evidence type="ECO:0000313" key="2">
    <source>
        <dbReference type="Proteomes" id="UP000481517"/>
    </source>
</evidence>